<name>A0A1M6P3R4_9FIRM</name>
<sequence>MLDFNKEEKYQQLFAELESYEEKGIPISIEAEEEQRVSPQQVVETIMVRENMSLMREYILNSKGNIEKIVFHKIK</sequence>
<keyword evidence="2" id="KW-1185">Reference proteome</keyword>
<organism evidence="1 2">
    <name type="scientific">Hespellia stercorisuis DSM 15480</name>
    <dbReference type="NCBI Taxonomy" id="1121950"/>
    <lineage>
        <taxon>Bacteria</taxon>
        <taxon>Bacillati</taxon>
        <taxon>Bacillota</taxon>
        <taxon>Clostridia</taxon>
        <taxon>Lachnospirales</taxon>
        <taxon>Lachnospiraceae</taxon>
        <taxon>Hespellia</taxon>
    </lineage>
</organism>
<dbReference type="Proteomes" id="UP000184301">
    <property type="component" value="Unassembled WGS sequence"/>
</dbReference>
<proteinExistence type="predicted"/>
<protein>
    <submittedName>
        <fullName evidence="1">Uncharacterized protein</fullName>
    </submittedName>
</protein>
<dbReference type="AlphaFoldDB" id="A0A1M6P3R4"/>
<dbReference type="RefSeq" id="WP_073109458.1">
    <property type="nucleotide sequence ID" value="NZ_FQZY01000026.1"/>
</dbReference>
<evidence type="ECO:0000313" key="1">
    <source>
        <dbReference type="EMBL" id="SHK02564.1"/>
    </source>
</evidence>
<reference evidence="1 2" key="1">
    <citation type="submission" date="2016-11" db="EMBL/GenBank/DDBJ databases">
        <authorList>
            <person name="Jaros S."/>
            <person name="Januszkiewicz K."/>
            <person name="Wedrychowicz H."/>
        </authorList>
    </citation>
    <scope>NUCLEOTIDE SEQUENCE [LARGE SCALE GENOMIC DNA]</scope>
    <source>
        <strain evidence="1 2">DSM 15480</strain>
    </source>
</reference>
<gene>
    <name evidence="1" type="ORF">SAMN02745243_02002</name>
</gene>
<dbReference type="EMBL" id="FQZY01000026">
    <property type="protein sequence ID" value="SHK02564.1"/>
    <property type="molecule type" value="Genomic_DNA"/>
</dbReference>
<evidence type="ECO:0000313" key="2">
    <source>
        <dbReference type="Proteomes" id="UP000184301"/>
    </source>
</evidence>
<accession>A0A1M6P3R4</accession>